<evidence type="ECO:0000313" key="2">
    <source>
        <dbReference type="Proteomes" id="UP000199559"/>
    </source>
</evidence>
<keyword evidence="2" id="KW-1185">Reference proteome</keyword>
<dbReference type="EMBL" id="FORM01000007">
    <property type="protein sequence ID" value="SFJ42626.1"/>
    <property type="molecule type" value="Genomic_DNA"/>
</dbReference>
<name>A0A1I3RBQ6_9FLAO</name>
<dbReference type="STRING" id="1144750.SAMN05443431_107174"/>
<dbReference type="RefSeq" id="WP_090840994.1">
    <property type="nucleotide sequence ID" value="NZ_FORM01000007.1"/>
</dbReference>
<proteinExistence type="predicted"/>
<evidence type="ECO:0000313" key="1">
    <source>
        <dbReference type="EMBL" id="SFJ42626.1"/>
    </source>
</evidence>
<gene>
    <name evidence="1" type="ORF">SAMN05443431_107174</name>
</gene>
<dbReference type="InterPro" id="IPR045390">
    <property type="entry name" value="ABC-3C_MC3"/>
</dbReference>
<dbReference type="AlphaFoldDB" id="A0A1I3RBQ6"/>
<sequence length="164" mass="19238">MTKEWEERTAILANLLNPAFCGEILRRFIKGYNDKSDNKASFILCFIVLPLVLHKETREELPKTTANHLLTWIDSKDALFINFPNRVKDMKPYTKEALMFLLNQEAIFFNEESKIETVSFRKKKFNGEGIEEVEEILKKAEFLGKWLTKSEDIKTLFSFLRITP</sequence>
<dbReference type="Proteomes" id="UP000199559">
    <property type="component" value="Unassembled WGS sequence"/>
</dbReference>
<accession>A0A1I3RBQ6</accession>
<protein>
    <submittedName>
        <fullName evidence="1">Uncharacterized protein</fullName>
    </submittedName>
</protein>
<reference evidence="2" key="1">
    <citation type="submission" date="2016-10" db="EMBL/GenBank/DDBJ databases">
        <authorList>
            <person name="Varghese N."/>
            <person name="Submissions S."/>
        </authorList>
    </citation>
    <scope>NUCLEOTIDE SEQUENCE [LARGE SCALE GENOMIC DNA]</scope>
    <source>
        <strain evidence="2">DSM 28881</strain>
    </source>
</reference>
<dbReference type="Pfam" id="PF20131">
    <property type="entry name" value="MC3"/>
    <property type="match status" value="1"/>
</dbReference>
<organism evidence="1 2">
    <name type="scientific">Olleya namhaensis</name>
    <dbReference type="NCBI Taxonomy" id="1144750"/>
    <lineage>
        <taxon>Bacteria</taxon>
        <taxon>Pseudomonadati</taxon>
        <taxon>Bacteroidota</taxon>
        <taxon>Flavobacteriia</taxon>
        <taxon>Flavobacteriales</taxon>
        <taxon>Flavobacteriaceae</taxon>
    </lineage>
</organism>